<dbReference type="STRING" id="485917.Phep_4044"/>
<dbReference type="RefSeq" id="WP_015809843.1">
    <property type="nucleotide sequence ID" value="NC_013061.1"/>
</dbReference>
<keyword evidence="5 7" id="KW-1133">Transmembrane helix</keyword>
<dbReference type="GO" id="GO:0004252">
    <property type="term" value="F:serine-type endopeptidase activity"/>
    <property type="evidence" value="ECO:0007669"/>
    <property type="project" value="InterPro"/>
</dbReference>
<keyword evidence="10" id="KW-1185">Reference proteome</keyword>
<dbReference type="AlphaFoldDB" id="C6XWE6"/>
<comment type="subcellular location">
    <subcellularLocation>
        <location evidence="1">Membrane</location>
        <topology evidence="1">Multi-pass membrane protein</topology>
    </subcellularLocation>
</comment>
<dbReference type="SUPFAM" id="SSF144091">
    <property type="entry name" value="Rhomboid-like"/>
    <property type="match status" value="1"/>
</dbReference>
<dbReference type="Pfam" id="PF01694">
    <property type="entry name" value="Rhomboid"/>
    <property type="match status" value="1"/>
</dbReference>
<dbReference type="HOGENOM" id="CLU_577255_0_0_10"/>
<feature type="transmembrane region" description="Helical" evidence="7">
    <location>
        <begin position="227"/>
        <end position="247"/>
    </location>
</feature>
<dbReference type="InterPro" id="IPR022764">
    <property type="entry name" value="Peptidase_S54_rhomboid_dom"/>
</dbReference>
<keyword evidence="3 7" id="KW-0812">Transmembrane</keyword>
<evidence type="ECO:0000313" key="10">
    <source>
        <dbReference type="Proteomes" id="UP000000852"/>
    </source>
</evidence>
<keyword evidence="6 7" id="KW-0472">Membrane</keyword>
<comment type="similarity">
    <text evidence="2">Belongs to the peptidase S54 family.</text>
</comment>
<feature type="transmembrane region" description="Helical" evidence="7">
    <location>
        <begin position="338"/>
        <end position="354"/>
    </location>
</feature>
<evidence type="ECO:0000256" key="1">
    <source>
        <dbReference type="ARBA" id="ARBA00004141"/>
    </source>
</evidence>
<feature type="transmembrane region" description="Helical" evidence="7">
    <location>
        <begin position="308"/>
        <end position="326"/>
    </location>
</feature>
<feature type="transmembrane region" description="Helical" evidence="7">
    <location>
        <begin position="281"/>
        <end position="301"/>
    </location>
</feature>
<name>C6XWE6_PEDHD</name>
<accession>C6XWE6</accession>
<evidence type="ECO:0000256" key="2">
    <source>
        <dbReference type="ARBA" id="ARBA00009045"/>
    </source>
</evidence>
<reference evidence="9 10" key="1">
    <citation type="journal article" date="2009" name="Stand. Genomic Sci.">
        <title>Complete genome sequence of Pedobacter heparinus type strain (HIM 762-3).</title>
        <authorList>
            <person name="Han C."/>
            <person name="Spring S."/>
            <person name="Lapidus A."/>
            <person name="Del Rio T.G."/>
            <person name="Tice H."/>
            <person name="Copeland A."/>
            <person name="Cheng J.F."/>
            <person name="Lucas S."/>
            <person name="Chen F."/>
            <person name="Nolan M."/>
            <person name="Bruce D."/>
            <person name="Goodwin L."/>
            <person name="Pitluck S."/>
            <person name="Ivanova N."/>
            <person name="Mavromatis K."/>
            <person name="Mikhailova N."/>
            <person name="Pati A."/>
            <person name="Chen A."/>
            <person name="Palaniappan K."/>
            <person name="Land M."/>
            <person name="Hauser L."/>
            <person name="Chang Y.J."/>
            <person name="Jeffries C.C."/>
            <person name="Saunders E."/>
            <person name="Chertkov O."/>
            <person name="Brettin T."/>
            <person name="Goker M."/>
            <person name="Rohde M."/>
            <person name="Bristow J."/>
            <person name="Eisen J.A."/>
            <person name="Markowitz V."/>
            <person name="Hugenholtz P."/>
            <person name="Kyrpides N.C."/>
            <person name="Klenk H.P."/>
            <person name="Detter J.C."/>
        </authorList>
    </citation>
    <scope>NUCLEOTIDE SEQUENCE [LARGE SCALE GENOMIC DNA]</scope>
    <source>
        <strain evidence="10">ATCC 13125 / DSM 2366 / CIP 104194 / JCM 7457 / NBRC 12017 / NCIMB 9290 / NRRL B-14731 / HIM 762-3</strain>
    </source>
</reference>
<evidence type="ECO:0000313" key="9">
    <source>
        <dbReference type="EMBL" id="ACU06235.1"/>
    </source>
</evidence>
<dbReference type="Gene3D" id="1.20.1540.10">
    <property type="entry name" value="Rhomboid-like"/>
    <property type="match status" value="1"/>
</dbReference>
<dbReference type="GO" id="GO:0016020">
    <property type="term" value="C:membrane"/>
    <property type="evidence" value="ECO:0007669"/>
    <property type="project" value="UniProtKB-SubCell"/>
</dbReference>
<evidence type="ECO:0000256" key="5">
    <source>
        <dbReference type="ARBA" id="ARBA00022989"/>
    </source>
</evidence>
<dbReference type="KEGG" id="phe:Phep_4044"/>
<feature type="domain" description="Peptidase S54 rhomboid" evidence="8">
    <location>
        <begin position="217"/>
        <end position="354"/>
    </location>
</feature>
<keyword evidence="4" id="KW-0378">Hydrolase</keyword>
<dbReference type="InterPro" id="IPR035952">
    <property type="entry name" value="Rhomboid-like_sf"/>
</dbReference>
<dbReference type="PANTHER" id="PTHR43731">
    <property type="entry name" value="RHOMBOID PROTEASE"/>
    <property type="match status" value="1"/>
</dbReference>
<gene>
    <name evidence="9" type="ordered locus">Phep_4044</name>
</gene>
<evidence type="ECO:0000256" key="4">
    <source>
        <dbReference type="ARBA" id="ARBA00022801"/>
    </source>
</evidence>
<feature type="transmembrane region" description="Helical" evidence="7">
    <location>
        <begin position="259"/>
        <end position="275"/>
    </location>
</feature>
<feature type="transmembrane region" description="Helical" evidence="7">
    <location>
        <begin position="156"/>
        <end position="180"/>
    </location>
</feature>
<dbReference type="eggNOG" id="COG0705">
    <property type="taxonomic scope" value="Bacteria"/>
</dbReference>
<evidence type="ECO:0000259" key="8">
    <source>
        <dbReference type="Pfam" id="PF01694"/>
    </source>
</evidence>
<proteinExistence type="inferred from homology"/>
<dbReference type="PANTHER" id="PTHR43731:SF14">
    <property type="entry name" value="PRESENILIN-ASSOCIATED RHOMBOID-LIKE PROTEIN, MITOCHONDRIAL"/>
    <property type="match status" value="1"/>
</dbReference>
<feature type="transmembrane region" description="Helical" evidence="7">
    <location>
        <begin position="366"/>
        <end position="386"/>
    </location>
</feature>
<dbReference type="EMBL" id="CP001681">
    <property type="protein sequence ID" value="ACU06235.1"/>
    <property type="molecule type" value="Genomic_DNA"/>
</dbReference>
<dbReference type="InterPro" id="IPR050925">
    <property type="entry name" value="Rhomboid_protease_S54"/>
</dbReference>
<sequence>MAFQWGYSPKIEKYIPLGNFPADRYLVIAQQAIENLGWKLSHLSESGIIAYTGLSAQSYSEEISIRIIANFAVFKSECIGIQLLFTDYGKNQENLDRFFHEFEYVEYHLAAVWEDRLKDFHDHIAKQDDSYFNRAPLKAKDKIKNIFYLFIPQKGYLVTPIIVTLNILLWLGRLAIVLLLSNLFKAQLGGQGLLTPELLLKIQSYFGINSRDLTLSGQWWRLLSSQFYHFSLLHLFFNMYALIYIGLMTENKLGWAKTLIVYILSGTCGALLSVYGHKIGFMGGASGAIMGMFGAFLALLLSNAFEKTAARALLISTVIVVAYMLLNGLLSETADNSAHLGGLVSGFLIGYLLYNERLLGQPVPLLYRASASGFMVLAFAALIYQFSPRYQVEEYAKLRDAFNLNDERFNQIYYISSDLPLEEKLRRVKLNGIDVWAENLKITREMDKLIVLEMDGIDRDYRKVIAEKAYAVSMLMYKDYESGTRENRAVIQEKINEVMRLKAKLRERLTEPE</sequence>
<protein>
    <submittedName>
        <fullName evidence="9">Rhomboid family protein</fullName>
    </submittedName>
</protein>
<evidence type="ECO:0000256" key="6">
    <source>
        <dbReference type="ARBA" id="ARBA00023136"/>
    </source>
</evidence>
<organism evidence="9 10">
    <name type="scientific">Pedobacter heparinus (strain ATCC 13125 / DSM 2366 / CIP 104194 / JCM 7457 / NBRC 12017 / NCIMB 9290 / NRRL B-14731 / HIM 762-3)</name>
    <dbReference type="NCBI Taxonomy" id="485917"/>
    <lineage>
        <taxon>Bacteria</taxon>
        <taxon>Pseudomonadati</taxon>
        <taxon>Bacteroidota</taxon>
        <taxon>Sphingobacteriia</taxon>
        <taxon>Sphingobacteriales</taxon>
        <taxon>Sphingobacteriaceae</taxon>
        <taxon>Pedobacter</taxon>
    </lineage>
</organism>
<dbReference type="Proteomes" id="UP000000852">
    <property type="component" value="Chromosome"/>
</dbReference>
<dbReference type="OrthoDB" id="9778341at2"/>
<evidence type="ECO:0000256" key="7">
    <source>
        <dbReference type="SAM" id="Phobius"/>
    </source>
</evidence>
<evidence type="ECO:0000256" key="3">
    <source>
        <dbReference type="ARBA" id="ARBA00022692"/>
    </source>
</evidence>